<dbReference type="GO" id="GO:0005886">
    <property type="term" value="C:plasma membrane"/>
    <property type="evidence" value="ECO:0007669"/>
    <property type="project" value="UniProtKB-SubCell"/>
</dbReference>
<evidence type="ECO:0000259" key="7">
    <source>
        <dbReference type="Pfam" id="PF02823"/>
    </source>
</evidence>
<protein>
    <submittedName>
        <fullName evidence="8">F0F1 ATP synthase subunit epsilon</fullName>
    </submittedName>
</protein>
<dbReference type="Proteomes" id="UP000219947">
    <property type="component" value="Unassembled WGS sequence"/>
</dbReference>
<accession>A0A2A8D704</accession>
<evidence type="ECO:0000256" key="3">
    <source>
        <dbReference type="ARBA" id="ARBA00022448"/>
    </source>
</evidence>
<proteinExistence type="inferred from homology"/>
<comment type="subcellular location">
    <subcellularLocation>
        <location evidence="1">Cell membrane</location>
        <topology evidence="1">Peripheral membrane protein</topology>
    </subcellularLocation>
</comment>
<evidence type="ECO:0000256" key="1">
    <source>
        <dbReference type="ARBA" id="ARBA00004202"/>
    </source>
</evidence>
<dbReference type="RefSeq" id="WP_098042164.1">
    <property type="nucleotide sequence ID" value="NZ_CAUOPE010000007.1"/>
</dbReference>
<dbReference type="InterPro" id="IPR001469">
    <property type="entry name" value="ATP_synth_F1_dsu/esu"/>
</dbReference>
<keyword evidence="6" id="KW-0139">CF(1)</keyword>
<dbReference type="NCBIfam" id="NF009977">
    <property type="entry name" value="PRK13442.1"/>
    <property type="match status" value="1"/>
</dbReference>
<organism evidence="8 9">
    <name type="scientific">Rothia dentocariosa</name>
    <dbReference type="NCBI Taxonomy" id="2047"/>
    <lineage>
        <taxon>Bacteria</taxon>
        <taxon>Bacillati</taxon>
        <taxon>Actinomycetota</taxon>
        <taxon>Actinomycetes</taxon>
        <taxon>Micrococcales</taxon>
        <taxon>Micrococcaceae</taxon>
        <taxon>Rothia</taxon>
    </lineage>
</organism>
<reference evidence="8" key="1">
    <citation type="submission" date="2017-10" db="EMBL/GenBank/DDBJ databases">
        <title>Kefir isolates.</title>
        <authorList>
            <person name="Kim Y."/>
            <person name="Blasche S."/>
        </authorList>
    </citation>
    <scope>NUCLEOTIDE SEQUENCE [LARGE SCALE GENOMIC DNA]</scope>
    <source>
        <strain evidence="8">OG2-2</strain>
    </source>
</reference>
<evidence type="ECO:0000256" key="5">
    <source>
        <dbReference type="ARBA" id="ARBA00023136"/>
    </source>
</evidence>
<dbReference type="InterPro" id="IPR020546">
    <property type="entry name" value="ATP_synth_F1_dsu/esu_N"/>
</dbReference>
<evidence type="ECO:0000313" key="9">
    <source>
        <dbReference type="Proteomes" id="UP000219947"/>
    </source>
</evidence>
<evidence type="ECO:0000313" key="8">
    <source>
        <dbReference type="EMBL" id="PEN16567.1"/>
    </source>
</evidence>
<dbReference type="Gene3D" id="2.60.15.10">
    <property type="entry name" value="F0F1 ATP synthase delta/epsilon subunit, N-terminal"/>
    <property type="match status" value="1"/>
</dbReference>
<dbReference type="GO" id="GO:0045259">
    <property type="term" value="C:proton-transporting ATP synthase complex"/>
    <property type="evidence" value="ECO:0007669"/>
    <property type="project" value="UniProtKB-KW"/>
</dbReference>
<evidence type="ECO:0000256" key="6">
    <source>
        <dbReference type="ARBA" id="ARBA00023196"/>
    </source>
</evidence>
<name>A0A2A8D704_9MICC</name>
<keyword evidence="9" id="KW-1185">Reference proteome</keyword>
<dbReference type="AlphaFoldDB" id="A0A2A8D704"/>
<keyword evidence="4" id="KW-0406">Ion transport</keyword>
<feature type="domain" description="ATP synthase F1 complex delta/epsilon subunit N-terminal" evidence="7">
    <location>
        <begin position="3"/>
        <end position="83"/>
    </location>
</feature>
<dbReference type="GO" id="GO:0046933">
    <property type="term" value="F:proton-transporting ATP synthase activity, rotational mechanism"/>
    <property type="evidence" value="ECO:0007669"/>
    <property type="project" value="InterPro"/>
</dbReference>
<dbReference type="InterPro" id="IPR036771">
    <property type="entry name" value="ATPsynth_dsu/esu_N"/>
</dbReference>
<keyword evidence="6" id="KW-0066">ATP synthesis</keyword>
<keyword evidence="3" id="KW-0813">Transport</keyword>
<dbReference type="Pfam" id="PF02823">
    <property type="entry name" value="ATP-synt_DE_N"/>
    <property type="match status" value="1"/>
</dbReference>
<comment type="similarity">
    <text evidence="2">Belongs to the ATPase epsilon chain family.</text>
</comment>
<dbReference type="EMBL" id="PDEV01000001">
    <property type="protein sequence ID" value="PEN16567.1"/>
    <property type="molecule type" value="Genomic_DNA"/>
</dbReference>
<gene>
    <name evidence="8" type="ORF">CRM92_00540</name>
</gene>
<keyword evidence="5" id="KW-0472">Membrane</keyword>
<sequence length="93" mass="9993">MALTVEVVSRENVVWTGEASYVRVRTTNGDLGIYPGLIPTCALLAEDGELLIRPVDGGELTTRLHDGFLTVSNDKVTIAAKHAEIATPTTDKK</sequence>
<evidence type="ECO:0000256" key="4">
    <source>
        <dbReference type="ARBA" id="ARBA00023065"/>
    </source>
</evidence>
<evidence type="ECO:0000256" key="2">
    <source>
        <dbReference type="ARBA" id="ARBA00005712"/>
    </source>
</evidence>
<comment type="caution">
    <text evidence="8">The sequence shown here is derived from an EMBL/GenBank/DDBJ whole genome shotgun (WGS) entry which is preliminary data.</text>
</comment>
<dbReference type="CDD" id="cd12152">
    <property type="entry name" value="F1-ATPase_delta"/>
    <property type="match status" value="1"/>
</dbReference>
<dbReference type="SUPFAM" id="SSF51344">
    <property type="entry name" value="Epsilon subunit of F1F0-ATP synthase N-terminal domain"/>
    <property type="match status" value="1"/>
</dbReference>